<dbReference type="EMBL" id="HBEZ01010971">
    <property type="protein sequence ID" value="CAD8628335.1"/>
    <property type="molecule type" value="Transcribed_RNA"/>
</dbReference>
<accession>A0A7S0M101</accession>
<name>A0A7S0M101_9CRYP</name>
<evidence type="ECO:0000313" key="1">
    <source>
        <dbReference type="EMBL" id="CAD8628335.1"/>
    </source>
</evidence>
<dbReference type="AlphaFoldDB" id="A0A7S0M101"/>
<proteinExistence type="predicted"/>
<gene>
    <name evidence="1" type="ORF">CCUR1050_LOCUS6014</name>
</gene>
<protein>
    <submittedName>
        <fullName evidence="1">Uncharacterized protein</fullName>
    </submittedName>
</protein>
<sequence length="124" mass="14503">MLWRPWGDLLLHTISSNPANEVQVPVVAIVQAKNRAHRHPKMATIVRFPLGVSTCCPKKGLEFRYRTFRVNRTPHRKIEMKKGIVPCRCLYRSFFGLPWDCRKVNLRLSKFGHRARRRDLVLGV</sequence>
<reference evidence="1" key="1">
    <citation type="submission" date="2021-01" db="EMBL/GenBank/DDBJ databases">
        <authorList>
            <person name="Corre E."/>
            <person name="Pelletier E."/>
            <person name="Niang G."/>
            <person name="Scheremetjew M."/>
            <person name="Finn R."/>
            <person name="Kale V."/>
            <person name="Holt S."/>
            <person name="Cochrane G."/>
            <person name="Meng A."/>
            <person name="Brown T."/>
            <person name="Cohen L."/>
        </authorList>
    </citation>
    <scope>NUCLEOTIDE SEQUENCE</scope>
    <source>
        <strain evidence="1">CCAP979/52</strain>
    </source>
</reference>
<organism evidence="1">
    <name type="scientific">Cryptomonas curvata</name>
    <dbReference type="NCBI Taxonomy" id="233186"/>
    <lineage>
        <taxon>Eukaryota</taxon>
        <taxon>Cryptophyceae</taxon>
        <taxon>Cryptomonadales</taxon>
        <taxon>Cryptomonadaceae</taxon>
        <taxon>Cryptomonas</taxon>
    </lineage>
</organism>